<dbReference type="AlphaFoldDB" id="A0A447TJV0"/>
<evidence type="ECO:0000256" key="1">
    <source>
        <dbReference type="SAM" id="MobiDB-lite"/>
    </source>
</evidence>
<name>A0A447TJV0_CHRVL</name>
<accession>A0A447TJV0</accession>
<evidence type="ECO:0000313" key="2">
    <source>
        <dbReference type="EMBL" id="VEB45159.1"/>
    </source>
</evidence>
<sequence length="49" mass="5129">MVSRHKLDDRLIRDIADAAKYEPGVEVAADPSRRGNAGGPYAASTATAS</sequence>
<feature type="region of interest" description="Disordered" evidence="1">
    <location>
        <begin position="27"/>
        <end position="49"/>
    </location>
</feature>
<proteinExistence type="predicted"/>
<dbReference type="EMBL" id="LR134182">
    <property type="protein sequence ID" value="VEB45159.1"/>
    <property type="molecule type" value="Genomic_DNA"/>
</dbReference>
<reference evidence="2 3" key="1">
    <citation type="submission" date="2018-12" db="EMBL/GenBank/DDBJ databases">
        <authorList>
            <consortium name="Pathogen Informatics"/>
        </authorList>
    </citation>
    <scope>NUCLEOTIDE SEQUENCE [LARGE SCALE GENOMIC DNA]</scope>
    <source>
        <strain evidence="2 3">NCTC9695</strain>
    </source>
</reference>
<organism evidence="2 3">
    <name type="scientific">Chromobacterium violaceum</name>
    <dbReference type="NCBI Taxonomy" id="536"/>
    <lineage>
        <taxon>Bacteria</taxon>
        <taxon>Pseudomonadati</taxon>
        <taxon>Pseudomonadota</taxon>
        <taxon>Betaproteobacteria</taxon>
        <taxon>Neisseriales</taxon>
        <taxon>Chromobacteriaceae</taxon>
        <taxon>Chromobacterium</taxon>
    </lineage>
</organism>
<gene>
    <name evidence="2" type="ORF">NCTC9695_05664</name>
</gene>
<dbReference type="Proteomes" id="UP000275777">
    <property type="component" value="Chromosome"/>
</dbReference>
<protein>
    <submittedName>
        <fullName evidence="2">Uncharacterized protein</fullName>
    </submittedName>
</protein>
<evidence type="ECO:0000313" key="3">
    <source>
        <dbReference type="Proteomes" id="UP000275777"/>
    </source>
</evidence>